<protein>
    <submittedName>
        <fullName evidence="3">LysM peptidoglycan-binding domain-containing protein</fullName>
    </submittedName>
</protein>
<evidence type="ECO:0000256" key="2">
    <source>
        <dbReference type="SAM" id="SignalP"/>
    </source>
</evidence>
<feature type="region of interest" description="Disordered" evidence="1">
    <location>
        <begin position="160"/>
        <end position="184"/>
    </location>
</feature>
<dbReference type="KEGG" id="saca:FFV09_15645"/>
<feature type="chain" id="PRO_5039298431" evidence="2">
    <location>
        <begin position="22"/>
        <end position="323"/>
    </location>
</feature>
<feature type="compositionally biased region" description="Gly residues" evidence="1">
    <location>
        <begin position="169"/>
        <end position="181"/>
    </location>
</feature>
<feature type="compositionally biased region" description="Gly residues" evidence="1">
    <location>
        <begin position="64"/>
        <end position="73"/>
    </location>
</feature>
<feature type="compositionally biased region" description="Low complexity" evidence="1">
    <location>
        <begin position="290"/>
        <end position="323"/>
    </location>
</feature>
<accession>A0A4Y6V056</accession>
<feature type="compositionally biased region" description="Basic and acidic residues" evidence="1">
    <location>
        <begin position="270"/>
        <end position="287"/>
    </location>
</feature>
<evidence type="ECO:0000313" key="3">
    <source>
        <dbReference type="EMBL" id="QDH22150.1"/>
    </source>
</evidence>
<gene>
    <name evidence="3" type="ORF">FFV09_15645</name>
</gene>
<reference evidence="3 4" key="1">
    <citation type="submission" date="2019-06" db="EMBL/GenBank/DDBJ databases">
        <title>Saccharibacillus brassicae sp. nov., an endophytic bacterium isolated from Chinese cabbage seeds (Brassica pekinensis).</title>
        <authorList>
            <person name="Jiang L."/>
            <person name="Lee J."/>
            <person name="Kim S.W."/>
        </authorList>
    </citation>
    <scope>NUCLEOTIDE SEQUENCE [LARGE SCALE GENOMIC DNA]</scope>
    <source>
        <strain evidence="4">KCTC 43072 / ATSA2</strain>
    </source>
</reference>
<keyword evidence="4" id="KW-1185">Reference proteome</keyword>
<dbReference type="RefSeq" id="WP_141448694.1">
    <property type="nucleotide sequence ID" value="NZ_CP041217.1"/>
</dbReference>
<dbReference type="EMBL" id="CP041217">
    <property type="protein sequence ID" value="QDH22150.1"/>
    <property type="molecule type" value="Genomic_DNA"/>
</dbReference>
<dbReference type="Proteomes" id="UP000316968">
    <property type="component" value="Chromosome"/>
</dbReference>
<feature type="region of interest" description="Disordered" evidence="1">
    <location>
        <begin position="270"/>
        <end position="323"/>
    </location>
</feature>
<evidence type="ECO:0000256" key="1">
    <source>
        <dbReference type="SAM" id="MobiDB-lite"/>
    </source>
</evidence>
<organism evidence="3 4">
    <name type="scientific">Saccharibacillus brassicae</name>
    <dbReference type="NCBI Taxonomy" id="2583377"/>
    <lineage>
        <taxon>Bacteria</taxon>
        <taxon>Bacillati</taxon>
        <taxon>Bacillota</taxon>
        <taxon>Bacilli</taxon>
        <taxon>Bacillales</taxon>
        <taxon>Paenibacillaceae</taxon>
        <taxon>Saccharibacillus</taxon>
    </lineage>
</organism>
<keyword evidence="2" id="KW-0732">Signal</keyword>
<name>A0A4Y6V056_SACBS</name>
<sequence>MMNKKIAAGALALTLAAGGTAAVTHTYAASASDSASKTADASVAAPKATGTAADPLQADKAGKGPRGGPGLAGGPAAERAELAALLNLTQEQLRTQQESGKTLSAIAAEQKVDEQKLIALLVSKHQAKLAEELAAGKITQAQYNERLAEAQERAGEKLDRVFDPSKPGAGRGPHGGPGLAGGPAAERTGLAALLNLTQEQLRTQQESGKTLSAIAAEQQVDEQKLIALLVSKHQAKLAEELAAGKITQAQHDERLAEAKKRTGEKIDRVFEAKAPHGPGEGRGHRGGPDAGAPAAPGTDGNGPQPGAAAGAEGPAAAVPVPAS</sequence>
<dbReference type="OrthoDB" id="2376193at2"/>
<dbReference type="AlphaFoldDB" id="A0A4Y6V056"/>
<evidence type="ECO:0000313" key="4">
    <source>
        <dbReference type="Proteomes" id="UP000316968"/>
    </source>
</evidence>
<feature type="compositionally biased region" description="Low complexity" evidence="1">
    <location>
        <begin position="29"/>
        <end position="45"/>
    </location>
</feature>
<feature type="region of interest" description="Disordered" evidence="1">
    <location>
        <begin position="29"/>
        <end position="75"/>
    </location>
</feature>
<feature type="signal peptide" evidence="2">
    <location>
        <begin position="1"/>
        <end position="21"/>
    </location>
</feature>
<proteinExistence type="predicted"/>